<sequence>MSHLQIEAERALNRLHAAPGFVDHRAERARNRLHAEPAPARIIEVGEIAAGIAVPEPGGVRFFSSNRDFDLLDGAVFRSVEQAARAARDRFRHRIGARESRLQAV</sequence>
<proteinExistence type="predicted"/>
<dbReference type="EMBL" id="JBEPMM010000001">
    <property type="protein sequence ID" value="MET3690992.1"/>
    <property type="molecule type" value="Genomic_DNA"/>
</dbReference>
<dbReference type="Proteomes" id="UP001549145">
    <property type="component" value="Unassembled WGS sequence"/>
</dbReference>
<name>A0ABV2KZK3_9HYPH</name>
<keyword evidence="2" id="KW-1185">Reference proteome</keyword>
<evidence type="ECO:0000313" key="2">
    <source>
        <dbReference type="Proteomes" id="UP001549145"/>
    </source>
</evidence>
<reference evidence="1 2" key="1">
    <citation type="submission" date="2024-06" db="EMBL/GenBank/DDBJ databases">
        <title>Genomic Encyclopedia of Type Strains, Phase IV (KMG-IV): sequencing the most valuable type-strain genomes for metagenomic binning, comparative biology and taxonomic classification.</title>
        <authorList>
            <person name="Goeker M."/>
        </authorList>
    </citation>
    <scope>NUCLEOTIDE SEQUENCE [LARGE SCALE GENOMIC DNA]</scope>
    <source>
        <strain evidence="1 2">DSM 21331</strain>
    </source>
</reference>
<comment type="caution">
    <text evidence="1">The sequence shown here is derived from an EMBL/GenBank/DDBJ whole genome shotgun (WGS) entry which is preliminary data.</text>
</comment>
<dbReference type="RefSeq" id="WP_373320905.1">
    <property type="nucleotide sequence ID" value="NZ_BPQL01000075.1"/>
</dbReference>
<gene>
    <name evidence="1" type="ORF">ABID43_000511</name>
</gene>
<evidence type="ECO:0000313" key="1">
    <source>
        <dbReference type="EMBL" id="MET3690992.1"/>
    </source>
</evidence>
<protein>
    <submittedName>
        <fullName evidence="1">Uncharacterized protein</fullName>
    </submittedName>
</protein>
<accession>A0ABV2KZK3</accession>
<organism evidence="1 2">
    <name type="scientific">Methylobacterium goesingense</name>
    <dbReference type="NCBI Taxonomy" id="243690"/>
    <lineage>
        <taxon>Bacteria</taxon>
        <taxon>Pseudomonadati</taxon>
        <taxon>Pseudomonadota</taxon>
        <taxon>Alphaproteobacteria</taxon>
        <taxon>Hyphomicrobiales</taxon>
        <taxon>Methylobacteriaceae</taxon>
        <taxon>Methylobacterium</taxon>
    </lineage>
</organism>